<dbReference type="InterPro" id="IPR045605">
    <property type="entry name" value="KshA-like_C"/>
</dbReference>
<evidence type="ECO:0000256" key="5">
    <source>
        <dbReference type="ARBA" id="ARBA00022714"/>
    </source>
</evidence>
<accession>A0ABR5FFF1</accession>
<evidence type="ECO:0000256" key="6">
    <source>
        <dbReference type="ARBA" id="ARBA00022723"/>
    </source>
</evidence>
<comment type="similarity">
    <text evidence="15">Belongs to the cholesterol 7-desaturase family.</text>
</comment>
<dbReference type="Gene3D" id="2.102.10.10">
    <property type="entry name" value="Rieske [2Fe-2S] iron-sulphur domain"/>
    <property type="match status" value="1"/>
</dbReference>
<keyword evidence="9" id="KW-0560">Oxidoreductase</keyword>
<evidence type="ECO:0000256" key="3">
    <source>
        <dbReference type="ARBA" id="ARBA00004972"/>
    </source>
</evidence>
<dbReference type="SUPFAM" id="SSF55961">
    <property type="entry name" value="Bet v1-like"/>
    <property type="match status" value="1"/>
</dbReference>
<evidence type="ECO:0000256" key="13">
    <source>
        <dbReference type="ARBA" id="ARBA00023221"/>
    </source>
</evidence>
<evidence type="ECO:0000256" key="12">
    <source>
        <dbReference type="ARBA" id="ARBA00023136"/>
    </source>
</evidence>
<proteinExistence type="inferred from homology"/>
<evidence type="ECO:0000256" key="19">
    <source>
        <dbReference type="ARBA" id="ARBA00047853"/>
    </source>
</evidence>
<evidence type="ECO:0000256" key="16">
    <source>
        <dbReference type="ARBA" id="ARBA00026095"/>
    </source>
</evidence>
<keyword evidence="23" id="KW-1185">Reference proteome</keyword>
<keyword evidence="6" id="KW-0479">Metal-binding</keyword>
<keyword evidence="5" id="KW-0001">2Fe-2S</keyword>
<evidence type="ECO:0000256" key="8">
    <source>
        <dbReference type="ARBA" id="ARBA00022989"/>
    </source>
</evidence>
<dbReference type="EC" id="1.14.19.21" evidence="16"/>
<keyword evidence="7" id="KW-0442">Lipid degradation</keyword>
<dbReference type="InterPro" id="IPR036922">
    <property type="entry name" value="Rieske_2Fe-2S_sf"/>
</dbReference>
<evidence type="ECO:0000256" key="18">
    <source>
        <dbReference type="ARBA" id="ARBA00046982"/>
    </source>
</evidence>
<keyword evidence="4" id="KW-0812">Transmembrane</keyword>
<protein>
    <recommendedName>
        <fullName evidence="16">cholesterol 7-desaturase</fullName>
        <ecNumber evidence="16">1.14.19.21</ecNumber>
    </recommendedName>
    <alternativeName>
        <fullName evidence="17">Rieske-type oxygenase</fullName>
    </alternativeName>
</protein>
<comment type="caution">
    <text evidence="22">The sequence shown here is derived from an EMBL/GenBank/DDBJ whole genome shotgun (WGS) entry which is preliminary data.</text>
</comment>
<evidence type="ECO:0000256" key="1">
    <source>
        <dbReference type="ARBA" id="ARBA00001962"/>
    </source>
</evidence>
<keyword evidence="13" id="KW-0443">Lipid metabolism</keyword>
<comment type="catalytic activity">
    <reaction evidence="20">
        <text>cholesterol + NADPH + O2 + H(+) = 7-dehydrocholesterol + NADP(+) + 2 H2O</text>
        <dbReference type="Rhea" id="RHEA:45024"/>
        <dbReference type="ChEBI" id="CHEBI:15377"/>
        <dbReference type="ChEBI" id="CHEBI:15378"/>
        <dbReference type="ChEBI" id="CHEBI:15379"/>
        <dbReference type="ChEBI" id="CHEBI:16113"/>
        <dbReference type="ChEBI" id="CHEBI:17759"/>
        <dbReference type="ChEBI" id="CHEBI:57783"/>
        <dbReference type="ChEBI" id="CHEBI:58349"/>
        <dbReference type="EC" id="1.14.19.21"/>
    </reaction>
    <physiologicalReaction direction="left-to-right" evidence="20">
        <dbReference type="Rhea" id="RHEA:45025"/>
    </physiologicalReaction>
</comment>
<sequence length="317" mass="35532">MARRIDLPPFPDSWYRVAASDAVSAGTLMAVRAFGRDFACYRGRNSGEAHVLDAYCAHLGANIAVGGFVEDDNIVCPFHHWRYDGSGRNVLIPYRDQPNRTARLGCLPTLERNGQILVWYSESGSKPTWEPPALTELDGDGYVVVESDTWIIRSHVQEIFENTVDISHFQYVHGVPGFGAVELVEDGPMFRSVASVTMNTPRGQVEGAIESELWGLGIDVVRQRGIGDGRVMFTITPVEDTVLRAQYIFVLRRDPETGGPDRYGAGLMREFSRQIIQDIPIWENKIFRPAPKLATGESAIIEYRRWAEQFYSYAAVN</sequence>
<keyword evidence="13" id="KW-0753">Steroid metabolism</keyword>
<evidence type="ECO:0000256" key="15">
    <source>
        <dbReference type="ARBA" id="ARBA00025729"/>
    </source>
</evidence>
<evidence type="ECO:0000256" key="4">
    <source>
        <dbReference type="ARBA" id="ARBA00022692"/>
    </source>
</evidence>
<feature type="domain" description="Rieske" evidence="21">
    <location>
        <begin position="14"/>
        <end position="118"/>
    </location>
</feature>
<evidence type="ECO:0000313" key="23">
    <source>
        <dbReference type="Proteomes" id="UP000036464"/>
    </source>
</evidence>
<comment type="subunit">
    <text evidence="18">Homotrimer. The two-component system 3-ketosteroid-9-alpha-monooxygenase is composed of an oxygenase component KshA and a reductase component KshB.</text>
</comment>
<dbReference type="PANTHER" id="PTHR21266">
    <property type="entry name" value="IRON-SULFUR DOMAIN CONTAINING PROTEIN"/>
    <property type="match status" value="1"/>
</dbReference>
<dbReference type="RefSeq" id="WP_047319317.1">
    <property type="nucleotide sequence ID" value="NZ_LDPO01000008.1"/>
</dbReference>
<evidence type="ECO:0000256" key="17">
    <source>
        <dbReference type="ARBA" id="ARBA00030944"/>
    </source>
</evidence>
<dbReference type="PROSITE" id="PS51296">
    <property type="entry name" value="RIESKE"/>
    <property type="match status" value="1"/>
</dbReference>
<dbReference type="PANTHER" id="PTHR21266:SF32">
    <property type="entry name" value="CHOLESTEROL 7-DESATURASE NVD"/>
    <property type="match status" value="1"/>
</dbReference>
<evidence type="ECO:0000313" key="22">
    <source>
        <dbReference type="EMBL" id="KLO28758.1"/>
    </source>
</evidence>
<gene>
    <name evidence="22" type="ORF">ABW16_11545</name>
</gene>
<evidence type="ECO:0000256" key="10">
    <source>
        <dbReference type="ARBA" id="ARBA00023004"/>
    </source>
</evidence>
<organism evidence="22 23">
    <name type="scientific">Mycolicibacter heraklionensis</name>
    <dbReference type="NCBI Taxonomy" id="512402"/>
    <lineage>
        <taxon>Bacteria</taxon>
        <taxon>Bacillati</taxon>
        <taxon>Actinomycetota</taxon>
        <taxon>Actinomycetes</taxon>
        <taxon>Mycobacteriales</taxon>
        <taxon>Mycobacteriaceae</taxon>
        <taxon>Mycolicibacter</taxon>
    </lineage>
</organism>
<comment type="catalytic activity">
    <reaction evidence="19">
        <text>cholesterol + NADH + O2 + H(+) = 7-dehydrocholesterol + NAD(+) + 2 H2O</text>
        <dbReference type="Rhea" id="RHEA:51644"/>
        <dbReference type="ChEBI" id="CHEBI:15377"/>
        <dbReference type="ChEBI" id="CHEBI:15378"/>
        <dbReference type="ChEBI" id="CHEBI:15379"/>
        <dbReference type="ChEBI" id="CHEBI:16113"/>
        <dbReference type="ChEBI" id="CHEBI:17759"/>
        <dbReference type="ChEBI" id="CHEBI:57540"/>
        <dbReference type="ChEBI" id="CHEBI:57945"/>
        <dbReference type="EC" id="1.14.19.21"/>
    </reaction>
    <physiologicalReaction direction="left-to-right" evidence="19">
        <dbReference type="Rhea" id="RHEA:51645"/>
    </physiologicalReaction>
</comment>
<dbReference type="Pfam" id="PF19298">
    <property type="entry name" value="KshA_C"/>
    <property type="match status" value="1"/>
</dbReference>
<dbReference type="InterPro" id="IPR050584">
    <property type="entry name" value="Cholesterol_7-desaturase"/>
</dbReference>
<evidence type="ECO:0000256" key="11">
    <source>
        <dbReference type="ARBA" id="ARBA00023014"/>
    </source>
</evidence>
<evidence type="ECO:0000256" key="14">
    <source>
        <dbReference type="ARBA" id="ARBA00025712"/>
    </source>
</evidence>
<dbReference type="Gene3D" id="3.90.380.10">
    <property type="entry name" value="Naphthalene 1,2-dioxygenase Alpha Subunit, Chain A, domain 1"/>
    <property type="match status" value="1"/>
</dbReference>
<evidence type="ECO:0000259" key="21">
    <source>
        <dbReference type="PROSITE" id="PS51296"/>
    </source>
</evidence>
<dbReference type="EMBL" id="LDPO01000008">
    <property type="protein sequence ID" value="KLO28758.1"/>
    <property type="molecule type" value="Genomic_DNA"/>
</dbReference>
<keyword evidence="8" id="KW-1133">Transmembrane helix</keyword>
<evidence type="ECO:0000256" key="20">
    <source>
        <dbReference type="ARBA" id="ARBA00049548"/>
    </source>
</evidence>
<comment type="subcellular location">
    <subcellularLocation>
        <location evidence="2">Membrane</location>
    </subcellularLocation>
</comment>
<evidence type="ECO:0000256" key="9">
    <source>
        <dbReference type="ARBA" id="ARBA00023002"/>
    </source>
</evidence>
<keyword evidence="10" id="KW-0408">Iron</keyword>
<evidence type="ECO:0000256" key="2">
    <source>
        <dbReference type="ARBA" id="ARBA00004370"/>
    </source>
</evidence>
<dbReference type="InterPro" id="IPR017941">
    <property type="entry name" value="Rieske_2Fe-2S"/>
</dbReference>
<dbReference type="Proteomes" id="UP000036464">
    <property type="component" value="Unassembled WGS sequence"/>
</dbReference>
<keyword evidence="11" id="KW-0411">Iron-sulfur</keyword>
<dbReference type="Pfam" id="PF00355">
    <property type="entry name" value="Rieske"/>
    <property type="match status" value="1"/>
</dbReference>
<reference evidence="22 23" key="1">
    <citation type="submission" date="2015-05" db="EMBL/GenBank/DDBJ databases">
        <title>Genome sequence of Mycobacterium heraklionense Davo strain.</title>
        <authorList>
            <person name="Greninger A.L."/>
            <person name="Cunningham G."/>
            <person name="Miller S."/>
        </authorList>
    </citation>
    <scope>NUCLEOTIDE SEQUENCE [LARGE SCALE GENOMIC DNA]</scope>
    <source>
        <strain evidence="22 23">Davo</strain>
    </source>
</reference>
<comment type="pathway">
    <text evidence="14">Steroid hormone biosynthesis; dafachronic acid biosynthesis.</text>
</comment>
<dbReference type="SUPFAM" id="SSF50022">
    <property type="entry name" value="ISP domain"/>
    <property type="match status" value="1"/>
</dbReference>
<comment type="pathway">
    <text evidence="3">Hormone biosynthesis.</text>
</comment>
<evidence type="ECO:0000256" key="7">
    <source>
        <dbReference type="ARBA" id="ARBA00022963"/>
    </source>
</evidence>
<comment type="cofactor">
    <cofactor evidence="1">
        <name>Fe cation</name>
        <dbReference type="ChEBI" id="CHEBI:24875"/>
    </cofactor>
</comment>
<keyword evidence="12" id="KW-0472">Membrane</keyword>
<name>A0ABR5FFF1_9MYCO</name>